<gene>
    <name evidence="1" type="ORF">Lmor_2381</name>
    <name evidence="2" type="ORF">NCTC12239_01471</name>
</gene>
<dbReference type="Proteomes" id="UP000054985">
    <property type="component" value="Unassembled WGS sequence"/>
</dbReference>
<reference evidence="2 4" key="2">
    <citation type="submission" date="2018-06" db="EMBL/GenBank/DDBJ databases">
        <authorList>
            <consortium name="Pathogen Informatics"/>
            <person name="Doyle S."/>
        </authorList>
    </citation>
    <scope>NUCLEOTIDE SEQUENCE [LARGE SCALE GENOMIC DNA]</scope>
    <source>
        <strain evidence="2 4">NCTC12239</strain>
    </source>
</reference>
<dbReference type="Proteomes" id="UP000254040">
    <property type="component" value="Unassembled WGS sequence"/>
</dbReference>
<keyword evidence="3" id="KW-1185">Reference proteome</keyword>
<protein>
    <submittedName>
        <fullName evidence="2">Uncharacterized protein</fullName>
    </submittedName>
</protein>
<evidence type="ECO:0000313" key="1">
    <source>
        <dbReference type="EMBL" id="KTD32443.1"/>
    </source>
</evidence>
<accession>A0A378JZW6</accession>
<dbReference type="OrthoDB" id="5650295at2"/>
<evidence type="ECO:0000313" key="3">
    <source>
        <dbReference type="Proteomes" id="UP000054985"/>
    </source>
</evidence>
<proteinExistence type="predicted"/>
<dbReference type="AlphaFoldDB" id="A0A378JZW6"/>
<evidence type="ECO:0000313" key="4">
    <source>
        <dbReference type="Proteomes" id="UP000254040"/>
    </source>
</evidence>
<organism evidence="2 4">
    <name type="scientific">Legionella moravica</name>
    <dbReference type="NCBI Taxonomy" id="39962"/>
    <lineage>
        <taxon>Bacteria</taxon>
        <taxon>Pseudomonadati</taxon>
        <taxon>Pseudomonadota</taxon>
        <taxon>Gammaproteobacteria</taxon>
        <taxon>Legionellales</taxon>
        <taxon>Legionellaceae</taxon>
        <taxon>Legionella</taxon>
    </lineage>
</organism>
<reference evidence="1 3" key="1">
    <citation type="submission" date="2015-11" db="EMBL/GenBank/DDBJ databases">
        <title>Genomic analysis of 38 Legionella species identifies large and diverse effector repertoires.</title>
        <authorList>
            <person name="Burstein D."/>
            <person name="Amaro F."/>
            <person name="Zusman T."/>
            <person name="Lifshitz Z."/>
            <person name="Cohen O."/>
            <person name="Gilbert J.A."/>
            <person name="Pupko T."/>
            <person name="Shuman H.A."/>
            <person name="Segal G."/>
        </authorList>
    </citation>
    <scope>NUCLEOTIDE SEQUENCE [LARGE SCALE GENOMIC DNA]</scope>
    <source>
        <strain evidence="1 3">ATCC 43877</strain>
    </source>
</reference>
<dbReference type="EMBL" id="UGOG01000001">
    <property type="protein sequence ID" value="STX62539.1"/>
    <property type="molecule type" value="Genomic_DNA"/>
</dbReference>
<sequence>MLEFAVFKQNAMQLTRKLTRSNSQYTGCMGFFSALMPSAGSLDDSITIGRVAHSFDTDLDPQLCLYVSSFYRHALVNSEEFTEFKNKVLIGIYILMLSRYSSTVCYYVNKNFIDLLQRDLGINSLSDISNEVFHQSLTALSQYSSYVYEHRKDDEIYVDLNNRFGPRIQGEIEEVRNSRVIPDDSWYGVYCGMFCSIWMTNKS</sequence>
<dbReference type="RefSeq" id="WP_028382959.1">
    <property type="nucleotide sequence ID" value="NZ_CAAAJG010000025.1"/>
</dbReference>
<dbReference type="EMBL" id="LNYN01000029">
    <property type="protein sequence ID" value="KTD32443.1"/>
    <property type="molecule type" value="Genomic_DNA"/>
</dbReference>
<name>A0A378JZW6_9GAMM</name>
<dbReference type="STRING" id="39962.Lmor_2381"/>
<evidence type="ECO:0000313" key="2">
    <source>
        <dbReference type="EMBL" id="STX62539.1"/>
    </source>
</evidence>